<dbReference type="InterPro" id="IPR023214">
    <property type="entry name" value="HAD_sf"/>
</dbReference>
<proteinExistence type="predicted"/>
<organism evidence="1 2">
    <name type="scientific">Mucilaginibacter terrenus</name>
    <dbReference type="NCBI Taxonomy" id="2482727"/>
    <lineage>
        <taxon>Bacteria</taxon>
        <taxon>Pseudomonadati</taxon>
        <taxon>Bacteroidota</taxon>
        <taxon>Sphingobacteriia</taxon>
        <taxon>Sphingobacteriales</taxon>
        <taxon>Sphingobacteriaceae</taxon>
        <taxon>Mucilaginibacter</taxon>
    </lineage>
</organism>
<dbReference type="Proteomes" id="UP000260823">
    <property type="component" value="Unassembled WGS sequence"/>
</dbReference>
<evidence type="ECO:0000313" key="1">
    <source>
        <dbReference type="EMBL" id="RFZ81799.1"/>
    </source>
</evidence>
<dbReference type="Gene3D" id="1.10.150.240">
    <property type="entry name" value="Putative phosphatase, domain 2"/>
    <property type="match status" value="1"/>
</dbReference>
<reference evidence="1 2" key="1">
    <citation type="submission" date="2018-08" db="EMBL/GenBank/DDBJ databases">
        <title>Mucilaginibacter terrae sp. nov., isolated from manganese diggings.</title>
        <authorList>
            <person name="Huang Y."/>
            <person name="Zhou Z."/>
        </authorList>
    </citation>
    <scope>NUCLEOTIDE SEQUENCE [LARGE SCALE GENOMIC DNA]</scope>
    <source>
        <strain evidence="1 2">ZH6</strain>
    </source>
</reference>
<dbReference type="SFLD" id="SFLDG01129">
    <property type="entry name" value="C1.5:_HAD__Beta-PGM__Phosphata"/>
    <property type="match status" value="1"/>
</dbReference>
<accession>A0A3E2NLC5</accession>
<dbReference type="InterPro" id="IPR023198">
    <property type="entry name" value="PGP-like_dom2"/>
</dbReference>
<dbReference type="OrthoDB" id="9802350at2"/>
<keyword evidence="2" id="KW-1185">Reference proteome</keyword>
<dbReference type="InterPro" id="IPR036412">
    <property type="entry name" value="HAD-like_sf"/>
</dbReference>
<dbReference type="SUPFAM" id="SSF56784">
    <property type="entry name" value="HAD-like"/>
    <property type="match status" value="1"/>
</dbReference>
<dbReference type="RefSeq" id="WP_117384619.1">
    <property type="nucleotide sequence ID" value="NZ_QWDE01000004.1"/>
</dbReference>
<dbReference type="AlphaFoldDB" id="A0A3E2NLC5"/>
<dbReference type="Pfam" id="PF00702">
    <property type="entry name" value="Hydrolase"/>
    <property type="match status" value="1"/>
</dbReference>
<dbReference type="GO" id="GO:0008253">
    <property type="term" value="F:5'-nucleotidase activity"/>
    <property type="evidence" value="ECO:0007669"/>
    <property type="project" value="InterPro"/>
</dbReference>
<dbReference type="PANTHER" id="PTHR47478:SF1">
    <property type="entry name" value="PYRIMIDINE 5'-NUCLEOTIDASE YJJG"/>
    <property type="match status" value="1"/>
</dbReference>
<dbReference type="InterPro" id="IPR011951">
    <property type="entry name" value="HAD-SF_hydro_IA_YjjG/PynA"/>
</dbReference>
<dbReference type="Gene3D" id="3.40.50.1000">
    <property type="entry name" value="HAD superfamily/HAD-like"/>
    <property type="match status" value="1"/>
</dbReference>
<dbReference type="InterPro" id="IPR052550">
    <property type="entry name" value="Pyrimidine_5'-ntase_YjjG"/>
</dbReference>
<dbReference type="NCBIfam" id="TIGR02254">
    <property type="entry name" value="YjjG_YfnB"/>
    <property type="match status" value="1"/>
</dbReference>
<dbReference type="NCBIfam" id="TIGR01549">
    <property type="entry name" value="HAD-SF-IA-v1"/>
    <property type="match status" value="1"/>
</dbReference>
<dbReference type="PANTHER" id="PTHR47478">
    <property type="match status" value="1"/>
</dbReference>
<protein>
    <submittedName>
        <fullName evidence="1">Noncanonical pyrimidine nucleotidase, YjjG family</fullName>
    </submittedName>
</protein>
<evidence type="ECO:0000313" key="2">
    <source>
        <dbReference type="Proteomes" id="UP000260823"/>
    </source>
</evidence>
<dbReference type="SFLD" id="SFLDS00003">
    <property type="entry name" value="Haloacid_Dehalogenase"/>
    <property type="match status" value="1"/>
</dbReference>
<dbReference type="InterPro" id="IPR006439">
    <property type="entry name" value="HAD-SF_hydro_IA"/>
</dbReference>
<sequence length="244" mass="27856">MFSTPQSDIVNLNSKSYKHIFFDLDHTIWDFDRNAEETLLELYSVYKLADIGVQSAAEFIEIYTRNNHQLWAEYHLGKISKDVLRETRFKKTFLEMGVHPEAVPAAFEDDYVRLGPYKTNLFPHAHETLAYLQSRYTLHLISNGFKESTEIKVSGTGLGKYFQNVIISEVVGVNKPDPLIFQHAVELAGTTKEESLMIGDSLEADVRGALGFGMDAIYFNPFRVEKPADIPMQIHHLKELTLIL</sequence>
<name>A0A3E2NLC5_9SPHI</name>
<dbReference type="EMBL" id="QWDE01000004">
    <property type="protein sequence ID" value="RFZ81799.1"/>
    <property type="molecule type" value="Genomic_DNA"/>
</dbReference>
<gene>
    <name evidence="1" type="ORF">DYU05_18430</name>
</gene>
<comment type="caution">
    <text evidence="1">The sequence shown here is derived from an EMBL/GenBank/DDBJ whole genome shotgun (WGS) entry which is preliminary data.</text>
</comment>